<dbReference type="EMBL" id="CAFBPU010000001">
    <property type="protein sequence ID" value="CAB5017005.1"/>
    <property type="molecule type" value="Genomic_DNA"/>
</dbReference>
<dbReference type="InterPro" id="IPR029061">
    <property type="entry name" value="THDP-binding"/>
</dbReference>
<dbReference type="InterPro" id="IPR051457">
    <property type="entry name" value="2-oxoacid:Fd_oxidoreductase"/>
</dbReference>
<reference evidence="4" key="1">
    <citation type="submission" date="2020-05" db="EMBL/GenBank/DDBJ databases">
        <authorList>
            <person name="Chiriac C."/>
            <person name="Salcher M."/>
            <person name="Ghai R."/>
            <person name="Kavagutti S V."/>
        </authorList>
    </citation>
    <scope>NUCLEOTIDE SEQUENCE</scope>
</reference>
<dbReference type="GO" id="GO:0030976">
    <property type="term" value="F:thiamine pyrophosphate binding"/>
    <property type="evidence" value="ECO:0007669"/>
    <property type="project" value="InterPro"/>
</dbReference>
<dbReference type="SUPFAM" id="SSF52518">
    <property type="entry name" value="Thiamin diphosphate-binding fold (THDP-binding)"/>
    <property type="match status" value="1"/>
</dbReference>
<name>A0A6J7JPM9_9ZZZZ</name>
<organism evidence="4">
    <name type="scientific">freshwater metagenome</name>
    <dbReference type="NCBI Taxonomy" id="449393"/>
    <lineage>
        <taxon>unclassified sequences</taxon>
        <taxon>metagenomes</taxon>
        <taxon>ecological metagenomes</taxon>
    </lineage>
</organism>
<protein>
    <submittedName>
        <fullName evidence="4">Unannotated protein</fullName>
    </submittedName>
</protein>
<dbReference type="GO" id="GO:0016625">
    <property type="term" value="F:oxidoreductase activity, acting on the aldehyde or oxo group of donors, iron-sulfur protein as acceptor"/>
    <property type="evidence" value="ECO:0007669"/>
    <property type="project" value="UniProtKB-ARBA"/>
</dbReference>
<gene>
    <name evidence="3" type="ORF">UFOPK3268_00447</name>
    <name evidence="4" type="ORF">UFOPK3752_01280</name>
    <name evidence="5" type="ORF">UFOPK4150_00007</name>
</gene>
<evidence type="ECO:0000313" key="5">
    <source>
        <dbReference type="EMBL" id="CAB5017005.1"/>
    </source>
</evidence>
<dbReference type="PANTHER" id="PTHR48084:SF4">
    <property type="entry name" value="2-OXOGLUTARATE OXIDOREDUCTASE SUBUNIT KORB"/>
    <property type="match status" value="1"/>
</dbReference>
<evidence type="ECO:0000313" key="4">
    <source>
        <dbReference type="EMBL" id="CAB4944701.1"/>
    </source>
</evidence>
<dbReference type="EMBL" id="CAFBND010000047">
    <property type="protein sequence ID" value="CAB4944701.1"/>
    <property type="molecule type" value="Genomic_DNA"/>
</dbReference>
<dbReference type="AlphaFoldDB" id="A0A6J7JPM9"/>
<dbReference type="EMBL" id="CAFBIZ010000038">
    <property type="protein sequence ID" value="CAB4847569.1"/>
    <property type="molecule type" value="Genomic_DNA"/>
</dbReference>
<proteinExistence type="predicted"/>
<feature type="domain" description="Thiamine pyrophosphate enzyme TPP-binding" evidence="2">
    <location>
        <begin position="68"/>
        <end position="215"/>
    </location>
</feature>
<evidence type="ECO:0000259" key="2">
    <source>
        <dbReference type="Pfam" id="PF02775"/>
    </source>
</evidence>
<dbReference type="Pfam" id="PF02775">
    <property type="entry name" value="TPP_enzyme_C"/>
    <property type="match status" value="1"/>
</dbReference>
<evidence type="ECO:0000313" key="3">
    <source>
        <dbReference type="EMBL" id="CAB4847569.1"/>
    </source>
</evidence>
<dbReference type="PANTHER" id="PTHR48084">
    <property type="entry name" value="2-OXOGLUTARATE OXIDOREDUCTASE SUBUNIT KORB-RELATED"/>
    <property type="match status" value="1"/>
</dbReference>
<dbReference type="CDD" id="cd03375">
    <property type="entry name" value="TPP_OGFOR"/>
    <property type="match status" value="1"/>
</dbReference>
<keyword evidence="1" id="KW-0560">Oxidoreductase</keyword>
<dbReference type="Gene3D" id="3.40.50.970">
    <property type="match status" value="1"/>
</dbReference>
<accession>A0A6J7JPM9</accession>
<dbReference type="InterPro" id="IPR011766">
    <property type="entry name" value="TPP_enzyme_TPP-bd"/>
</dbReference>
<evidence type="ECO:0000256" key="1">
    <source>
        <dbReference type="ARBA" id="ARBA00023002"/>
    </source>
</evidence>
<dbReference type="GO" id="GO:0045333">
    <property type="term" value="P:cellular respiration"/>
    <property type="evidence" value="ECO:0007669"/>
    <property type="project" value="UniProtKB-ARBA"/>
</dbReference>
<sequence length="352" mass="38161">MSETVDLGFPSLRLVPKATEKQSAKDFKTDQEVRWCPGCGDYAILAAVQSFMPELGLARENVVWVSGIGCSSRFPYYMNTYGLHSIHGRAPAIASGLAMTRPDLSVWVVTGDGDALSIGGNHLIHALRRNVNLKILLFNNRIYGLTKGQYSPTSEVGKVTKSTPMGSLDHPFNPVSLALGAEASFVARTIDSDRKHLTETLRQAALHEGTALVEIYQNCNIFNDGAWDPLKDSDHRDNLTFRLQHGEPITLVDGTRGVIRTADGSLEVADVATVGLDAILLHDAHNQDPSVAFALSRISDPMTLANTPIGVFRDVKRPSYDSTFQAQMALAQEGGRGDLASLLAGNDTWTIS</sequence>